<dbReference type="GO" id="GO:0007154">
    <property type="term" value="P:cell communication"/>
    <property type="evidence" value="ECO:0007669"/>
    <property type="project" value="InterPro"/>
</dbReference>
<dbReference type="Pfam" id="PF18962">
    <property type="entry name" value="Por_Secre_tail"/>
    <property type="match status" value="1"/>
</dbReference>
<protein>
    <submittedName>
        <fullName evidence="7">T9SS type A sorting domain-containing protein</fullName>
    </submittedName>
</protein>
<sequence>MLHPYSLGMVARRFALGMLGLTFAFSAQAQLATYSFGTTTPSVGNEATYPADAQPANATFSPISRGSGVTPSLGGGAFASTGWTTAATPDVNDYYTFSVTPASGATLNLTSVTLDERRSGTGITEWVMRSSLDNFASDLVKVTVPDDSDTRVGKKIDLPAAFTGLTSAVEFRFYGYKAEAEGGSWRLDNIKVDGSVTTGTTTAPTISFASSGATVDESAGVVRVPVKLSAASTQEIKVDVVVATPAGSATATDDYTYTKQTVTFPANSTAEQTVDVTIVNDNAEEALETIMFSLENALPAAAATVSPDHYTLSIAANDAVVALPVLTLDKSSVDAEEGQDVSIQVQLSAVPTTAVTVKVMASTTGGSASSSDYTFEDKTLTFAAGDNTAQTVTLKIVDDAAQEASETLQIMLMDATGATLGTPATLEVKILANDVPAALDVTPIATLTQNDANGVPLKATQRVKATGVVYGPNLRTAGGYQFALIDATGGIGIFSSANLGDLVLAQGDSVDVTGTLAQFNGLTQITATEITRFRQNAALVTPRVVTAVGEGEESELITVNGLTLVDPLKWPTEATTGAATNVEAKDAAGTIFQLRITKVSGLYAMSAPAGTFAVTGLGGQFDSNSPFDTGYQIFPRSMADIVLTPTANREPAFGRTVQLYPNPAAGQLNLKLGAAGRGATVEVLSLLGQRISRTTATSDVALLNVASLQRGTYLVRITTKDGSVTRRFVKQ</sequence>
<dbReference type="NCBIfam" id="TIGR04183">
    <property type="entry name" value="Por_Secre_tail"/>
    <property type="match status" value="1"/>
</dbReference>
<dbReference type="EMBL" id="VTHL01000004">
    <property type="protein sequence ID" value="TYZ11873.1"/>
    <property type="molecule type" value="Genomic_DNA"/>
</dbReference>
<dbReference type="Gene3D" id="2.60.40.2030">
    <property type="match status" value="2"/>
</dbReference>
<keyword evidence="1 5" id="KW-0732">Signal</keyword>
<dbReference type="SMART" id="SM00237">
    <property type="entry name" value="Calx_beta"/>
    <property type="match status" value="2"/>
</dbReference>
<dbReference type="AlphaFoldDB" id="A0A5D6V7M1"/>
<feature type="domain" description="Calx-beta" evidence="6">
    <location>
        <begin position="321"/>
        <end position="413"/>
    </location>
</feature>
<dbReference type="GO" id="GO:0030001">
    <property type="term" value="P:metal ion transport"/>
    <property type="evidence" value="ECO:0007669"/>
    <property type="project" value="TreeGrafter"/>
</dbReference>
<dbReference type="PANTHER" id="PTHR11878">
    <property type="entry name" value="SODIUM/CALCIUM EXCHANGER"/>
    <property type="match status" value="1"/>
</dbReference>
<feature type="signal peptide" evidence="5">
    <location>
        <begin position="1"/>
        <end position="29"/>
    </location>
</feature>
<keyword evidence="4" id="KW-0406">Ion transport</keyword>
<feature type="domain" description="Calx-beta" evidence="6">
    <location>
        <begin position="196"/>
        <end position="295"/>
    </location>
</feature>
<evidence type="ECO:0000256" key="1">
    <source>
        <dbReference type="ARBA" id="ARBA00022729"/>
    </source>
</evidence>
<dbReference type="InterPro" id="IPR051171">
    <property type="entry name" value="CaCA"/>
</dbReference>
<evidence type="ECO:0000259" key="6">
    <source>
        <dbReference type="SMART" id="SM00237"/>
    </source>
</evidence>
<evidence type="ECO:0000256" key="4">
    <source>
        <dbReference type="ARBA" id="ARBA00023065"/>
    </source>
</evidence>
<dbReference type="Proteomes" id="UP000322791">
    <property type="component" value="Unassembled WGS sequence"/>
</dbReference>
<keyword evidence="8" id="KW-1185">Reference proteome</keyword>
<dbReference type="InterPro" id="IPR026444">
    <property type="entry name" value="Secre_tail"/>
</dbReference>
<evidence type="ECO:0000256" key="3">
    <source>
        <dbReference type="ARBA" id="ARBA00022837"/>
    </source>
</evidence>
<proteinExistence type="predicted"/>
<evidence type="ECO:0000256" key="2">
    <source>
        <dbReference type="ARBA" id="ARBA00022737"/>
    </source>
</evidence>
<gene>
    <name evidence="7" type="ORF">FY528_05815</name>
</gene>
<feature type="chain" id="PRO_5022887242" evidence="5">
    <location>
        <begin position="30"/>
        <end position="731"/>
    </location>
</feature>
<keyword evidence="2" id="KW-0677">Repeat</keyword>
<dbReference type="RefSeq" id="WP_149070052.1">
    <property type="nucleotide sequence ID" value="NZ_VTHL01000004.1"/>
</dbReference>
<dbReference type="PANTHER" id="PTHR11878:SF65">
    <property type="entry name" value="NA_CA-EXCHANGE PROTEIN, ISOFORM G"/>
    <property type="match status" value="1"/>
</dbReference>
<dbReference type="InterPro" id="IPR038081">
    <property type="entry name" value="CalX-like_sf"/>
</dbReference>
<keyword evidence="3" id="KW-0106">Calcium</keyword>
<evidence type="ECO:0000313" key="7">
    <source>
        <dbReference type="EMBL" id="TYZ11873.1"/>
    </source>
</evidence>
<evidence type="ECO:0000313" key="8">
    <source>
        <dbReference type="Proteomes" id="UP000322791"/>
    </source>
</evidence>
<dbReference type="Pfam" id="PF03160">
    <property type="entry name" value="Calx-beta"/>
    <property type="match status" value="2"/>
</dbReference>
<evidence type="ECO:0000256" key="5">
    <source>
        <dbReference type="SAM" id="SignalP"/>
    </source>
</evidence>
<comment type="caution">
    <text evidence="7">The sequence shown here is derived from an EMBL/GenBank/DDBJ whole genome shotgun (WGS) entry which is preliminary data.</text>
</comment>
<dbReference type="InterPro" id="IPR003644">
    <property type="entry name" value="Calx_beta"/>
</dbReference>
<accession>A0A5D6V7M1</accession>
<name>A0A5D6V7M1_9BACT</name>
<reference evidence="7 8" key="1">
    <citation type="submission" date="2019-08" db="EMBL/GenBank/DDBJ databases">
        <authorList>
            <person name="Seo M.-J."/>
        </authorList>
    </citation>
    <scope>NUCLEOTIDE SEQUENCE [LARGE SCALE GENOMIC DNA]</scope>
    <source>
        <strain evidence="7 8">KIGAM108</strain>
    </source>
</reference>
<keyword evidence="4" id="KW-0813">Transport</keyword>
<dbReference type="GO" id="GO:0016020">
    <property type="term" value="C:membrane"/>
    <property type="evidence" value="ECO:0007669"/>
    <property type="project" value="InterPro"/>
</dbReference>
<dbReference type="SUPFAM" id="SSF141072">
    <property type="entry name" value="CalX-like"/>
    <property type="match status" value="2"/>
</dbReference>
<organism evidence="7 8">
    <name type="scientific">Hymenobacter lutimineralis</name>
    <dbReference type="NCBI Taxonomy" id="2606448"/>
    <lineage>
        <taxon>Bacteria</taxon>
        <taxon>Pseudomonadati</taxon>
        <taxon>Bacteroidota</taxon>
        <taxon>Cytophagia</taxon>
        <taxon>Cytophagales</taxon>
        <taxon>Hymenobacteraceae</taxon>
        <taxon>Hymenobacter</taxon>
    </lineage>
</organism>